<feature type="compositionally biased region" description="Low complexity" evidence="1">
    <location>
        <begin position="118"/>
        <end position="131"/>
    </location>
</feature>
<dbReference type="Proteomes" id="UP000299084">
    <property type="component" value="Unassembled WGS sequence"/>
</dbReference>
<keyword evidence="3" id="KW-1185">Reference proteome</keyword>
<gene>
    <name evidence="2" type="ORF">Cadr_000019105</name>
</gene>
<comment type="caution">
    <text evidence="2">The sequence shown here is derived from an EMBL/GenBank/DDBJ whole genome shotgun (WGS) entry which is preliminary data.</text>
</comment>
<evidence type="ECO:0000313" key="3">
    <source>
        <dbReference type="Proteomes" id="UP000299084"/>
    </source>
</evidence>
<dbReference type="EMBL" id="JWIN03000016">
    <property type="protein sequence ID" value="KAB1264813.1"/>
    <property type="molecule type" value="Genomic_DNA"/>
</dbReference>
<evidence type="ECO:0000256" key="1">
    <source>
        <dbReference type="SAM" id="MobiDB-lite"/>
    </source>
</evidence>
<organism evidence="2 3">
    <name type="scientific">Camelus dromedarius</name>
    <name type="common">Dromedary</name>
    <name type="synonym">Arabian camel</name>
    <dbReference type="NCBI Taxonomy" id="9838"/>
    <lineage>
        <taxon>Eukaryota</taxon>
        <taxon>Metazoa</taxon>
        <taxon>Chordata</taxon>
        <taxon>Craniata</taxon>
        <taxon>Vertebrata</taxon>
        <taxon>Euteleostomi</taxon>
        <taxon>Mammalia</taxon>
        <taxon>Eutheria</taxon>
        <taxon>Laurasiatheria</taxon>
        <taxon>Artiodactyla</taxon>
        <taxon>Tylopoda</taxon>
        <taxon>Camelidae</taxon>
        <taxon>Camelus</taxon>
    </lineage>
</organism>
<protein>
    <submittedName>
        <fullName evidence="2">Uncharacterized protein</fullName>
    </submittedName>
</protein>
<feature type="region of interest" description="Disordered" evidence="1">
    <location>
        <begin position="114"/>
        <end position="157"/>
    </location>
</feature>
<dbReference type="AlphaFoldDB" id="A0A5N4D116"/>
<proteinExistence type="predicted"/>
<name>A0A5N4D116_CAMDR</name>
<evidence type="ECO:0000313" key="2">
    <source>
        <dbReference type="EMBL" id="KAB1264813.1"/>
    </source>
</evidence>
<accession>A0A5N4D116</accession>
<reference evidence="2 3" key="1">
    <citation type="journal article" date="2019" name="Mol. Ecol. Resour.">
        <title>Improving Illumina assemblies with Hi-C and long reads: an example with the North African dromedary.</title>
        <authorList>
            <person name="Elbers J.P."/>
            <person name="Rogers M.F."/>
            <person name="Perelman P.L."/>
            <person name="Proskuryakova A.A."/>
            <person name="Serdyukova N.A."/>
            <person name="Johnson W.E."/>
            <person name="Horin P."/>
            <person name="Corander J."/>
            <person name="Murphy D."/>
            <person name="Burger P.A."/>
        </authorList>
    </citation>
    <scope>NUCLEOTIDE SEQUENCE [LARGE SCALE GENOMIC DNA]</scope>
    <source>
        <strain evidence="2">Drom800</strain>
        <tissue evidence="2">Blood</tissue>
    </source>
</reference>
<sequence>MDQTICWGTLSNDAILGCTAQQLGKVLQTVWQGAGWQLEGRQHRDCTEMGWLQVVAQQQGRQTTDWQDVEQQVMGRQQPSCRLHGSQHTGRRPGSQMVRVQRGTQVTGRHTVVWQDTGRQQQGSRQQQGWKQPPPQPREVEVEPQQEPVMVSGAELG</sequence>